<dbReference type="SUPFAM" id="SSF56973">
    <property type="entry name" value="Aerolisin/ETX pore-forming domain"/>
    <property type="match status" value="1"/>
</dbReference>
<feature type="domain" description="Agglutinin" evidence="1">
    <location>
        <begin position="1"/>
        <end position="155"/>
    </location>
</feature>
<dbReference type="PANTHER" id="PTHR39244:SF5">
    <property type="entry name" value="NATTERIN-3-LIKE"/>
    <property type="match status" value="1"/>
</dbReference>
<dbReference type="AlphaFoldDB" id="A0A6A3C4C4"/>
<protein>
    <recommendedName>
        <fullName evidence="1">Agglutinin domain-containing protein</fullName>
    </recommendedName>
</protein>
<dbReference type="Gene3D" id="2.80.10.50">
    <property type="match status" value="2"/>
</dbReference>
<evidence type="ECO:0000259" key="1">
    <source>
        <dbReference type="SMART" id="SM00791"/>
    </source>
</evidence>
<sequence>MEFNLIAVKSFQDVGYLSYIRDEGEADGYMRFMDIEVTSPYAKFEVENSSMEGLVHIRSCANNKYWQRIRNESVSGGPWIWATAKEKEEDESKETCTLFNFISVDPVQNKFRIMHFQSGCYVCKWGSETQEYDQGMMCYYKETDWQGADVYTIIDWRSLLILPRHLALKGDNGLYLCFQQGKPMYFGTGDIGEPTVTCEIIPTKDGNIRIRCSKTGKFFRLDSGWIWADSDDTTTNNVYTLFRPVKVDEQTIALINLGNNNFCKRLTVDDRVSALAAVITSVTDEAKIRVEEAVMTREIYDVTYDVDNSRVYNQSVLVVSHNSVSNCTDQPSTMDVKLAYTDTKTSSWKTDFSLTLGMKSTVDMGIPLIADGSVEMSAQVQAGVEWGKAFETSTELEVETTVIVPPMTRVTVNLVATKGLCDVPFYYLQRDTLYGGASVVTKVEGGTYSGSNYYSMNFQTTSEVIPSVNKT</sequence>
<name>A0A6A3C4C4_HIBSY</name>
<dbReference type="SMART" id="SM00791">
    <property type="entry name" value="Agglutinin"/>
    <property type="match status" value="2"/>
</dbReference>
<dbReference type="Gene3D" id="2.170.15.10">
    <property type="entry name" value="Proaerolysin, chain A, domain 3"/>
    <property type="match status" value="1"/>
</dbReference>
<reference evidence="2" key="1">
    <citation type="submission" date="2019-09" db="EMBL/GenBank/DDBJ databases">
        <title>Draft genome information of white flower Hibiscus syriacus.</title>
        <authorList>
            <person name="Kim Y.-M."/>
        </authorList>
    </citation>
    <scope>NUCLEOTIDE SEQUENCE [LARGE SCALE GENOMIC DNA]</scope>
    <source>
        <strain evidence="2">YM2019G1</strain>
    </source>
</reference>
<comment type="caution">
    <text evidence="2">The sequence shown here is derived from an EMBL/GenBank/DDBJ whole genome shotgun (WGS) entry which is preliminary data.</text>
</comment>
<dbReference type="SUPFAM" id="SSF50382">
    <property type="entry name" value="Agglutinin"/>
    <property type="match status" value="2"/>
</dbReference>
<gene>
    <name evidence="2" type="ORF">F3Y22_tig00011718pilonHSYRG00129</name>
</gene>
<dbReference type="InterPro" id="IPR053237">
    <property type="entry name" value="Natterin_C"/>
</dbReference>
<evidence type="ECO:0000313" key="2">
    <source>
        <dbReference type="EMBL" id="KAE8723843.1"/>
    </source>
</evidence>
<feature type="domain" description="Agglutinin" evidence="1">
    <location>
        <begin position="160"/>
        <end position="292"/>
    </location>
</feature>
<organism evidence="2 3">
    <name type="scientific">Hibiscus syriacus</name>
    <name type="common">Rose of Sharon</name>
    <dbReference type="NCBI Taxonomy" id="106335"/>
    <lineage>
        <taxon>Eukaryota</taxon>
        <taxon>Viridiplantae</taxon>
        <taxon>Streptophyta</taxon>
        <taxon>Embryophyta</taxon>
        <taxon>Tracheophyta</taxon>
        <taxon>Spermatophyta</taxon>
        <taxon>Magnoliopsida</taxon>
        <taxon>eudicotyledons</taxon>
        <taxon>Gunneridae</taxon>
        <taxon>Pentapetalae</taxon>
        <taxon>rosids</taxon>
        <taxon>malvids</taxon>
        <taxon>Malvales</taxon>
        <taxon>Malvaceae</taxon>
        <taxon>Malvoideae</taxon>
        <taxon>Hibiscus</taxon>
    </lineage>
</organism>
<dbReference type="InterPro" id="IPR008998">
    <property type="entry name" value="Agglutinin"/>
</dbReference>
<proteinExistence type="predicted"/>
<evidence type="ECO:0000313" key="3">
    <source>
        <dbReference type="Proteomes" id="UP000436088"/>
    </source>
</evidence>
<keyword evidence="3" id="KW-1185">Reference proteome</keyword>
<dbReference type="PANTHER" id="PTHR39244">
    <property type="entry name" value="NATTERIN-4"/>
    <property type="match status" value="1"/>
</dbReference>
<dbReference type="Proteomes" id="UP000436088">
    <property type="component" value="Unassembled WGS sequence"/>
</dbReference>
<dbReference type="EMBL" id="VEPZ02000503">
    <property type="protein sequence ID" value="KAE8723843.1"/>
    <property type="molecule type" value="Genomic_DNA"/>
</dbReference>
<accession>A0A6A3C4C4</accession>
<dbReference type="CDD" id="cd20216">
    <property type="entry name" value="PFM_HFR-2-like"/>
    <property type="match status" value="1"/>
</dbReference>
<dbReference type="InterPro" id="IPR036242">
    <property type="entry name" value="Agglutinin_dom_sf"/>
</dbReference>
<dbReference type="Pfam" id="PF07468">
    <property type="entry name" value="Agglutinin"/>
    <property type="match status" value="2"/>
</dbReference>